<gene>
    <name evidence="2" type="ORF">NCTC9836_02527</name>
</gene>
<evidence type="ECO:0000313" key="3">
    <source>
        <dbReference type="Proteomes" id="UP000254664"/>
    </source>
</evidence>
<dbReference type="InterPro" id="IPR005122">
    <property type="entry name" value="Uracil-DNA_glycosylase-like"/>
</dbReference>
<dbReference type="OrthoDB" id="9799921at2"/>
<dbReference type="Proteomes" id="UP000254664">
    <property type="component" value="Unassembled WGS sequence"/>
</dbReference>
<keyword evidence="3" id="KW-1185">Reference proteome</keyword>
<feature type="domain" description="Uracil-DNA glycosylase-like" evidence="1">
    <location>
        <begin position="6"/>
        <end position="160"/>
    </location>
</feature>
<reference evidence="2 3" key="1">
    <citation type="submission" date="2018-06" db="EMBL/GenBank/DDBJ databases">
        <authorList>
            <consortium name="Pathogen Informatics"/>
            <person name="Doyle S."/>
        </authorList>
    </citation>
    <scope>NUCLEOTIDE SEQUENCE [LARGE SCALE GENOMIC DNA]</scope>
    <source>
        <strain evidence="2 3">NCTC9836</strain>
    </source>
</reference>
<dbReference type="Gene3D" id="3.40.470.10">
    <property type="entry name" value="Uracil-DNA glycosylase-like domain"/>
    <property type="match status" value="1"/>
</dbReference>
<proteinExistence type="predicted"/>
<dbReference type="NCBIfam" id="TIGR04274">
    <property type="entry name" value="hypoxanDNAglyco"/>
    <property type="match status" value="1"/>
</dbReference>
<evidence type="ECO:0000259" key="1">
    <source>
        <dbReference type="SMART" id="SM00986"/>
    </source>
</evidence>
<dbReference type="GO" id="GO:0016798">
    <property type="term" value="F:hydrolase activity, acting on glycosyl bonds"/>
    <property type="evidence" value="ECO:0007669"/>
    <property type="project" value="UniProtKB-KW"/>
</dbReference>
<name>A0A381JCN2_9CLOT</name>
<dbReference type="EMBL" id="UFWZ01000001">
    <property type="protein sequence ID" value="SUY48152.1"/>
    <property type="molecule type" value="Genomic_DNA"/>
</dbReference>
<protein>
    <submittedName>
        <fullName evidence="2">G:T/U mismatch-specific DNA glycosylase</fullName>
        <ecNumber evidence="2">3.2.2.-</ecNumber>
    </submittedName>
</protein>
<dbReference type="EC" id="3.2.2.-" evidence="2"/>
<dbReference type="RefSeq" id="WP_115642003.1">
    <property type="nucleotide sequence ID" value="NZ_UFWZ01000001.1"/>
</dbReference>
<dbReference type="CDD" id="cd10032">
    <property type="entry name" value="UDG-F6_HDG"/>
    <property type="match status" value="1"/>
</dbReference>
<keyword evidence="2" id="KW-0378">Hydrolase</keyword>
<organism evidence="2 3">
    <name type="scientific">Clostridium putrefaciens</name>
    <dbReference type="NCBI Taxonomy" id="99675"/>
    <lineage>
        <taxon>Bacteria</taxon>
        <taxon>Bacillati</taxon>
        <taxon>Bacillota</taxon>
        <taxon>Clostridia</taxon>
        <taxon>Eubacteriales</taxon>
        <taxon>Clostridiaceae</taxon>
        <taxon>Clostridium</taxon>
    </lineage>
</organism>
<dbReference type="SUPFAM" id="SSF52141">
    <property type="entry name" value="Uracil-DNA glycosylase-like"/>
    <property type="match status" value="1"/>
</dbReference>
<evidence type="ECO:0000313" key="2">
    <source>
        <dbReference type="EMBL" id="SUY48152.1"/>
    </source>
</evidence>
<sequence>MIEGFNPIIDKNCEILILGTMPGEVSLKKQEYYASERNQFWKVIFSIFGEEMDDDNYESKKAFLLNNKIAIWDVLKSCDRENSSDSNIKNPVANDFKSLYINYPNLKSIYFNGKKAEVFYKRLVVKNVNKDDLSLFNLPSTSPANAVKLEDKENEWRRILLPLKG</sequence>
<keyword evidence="2" id="KW-0326">Glycosidase</keyword>
<dbReference type="InterPro" id="IPR026353">
    <property type="entry name" value="Hypoxan-DNA_Glyclase"/>
</dbReference>
<dbReference type="InterPro" id="IPR036895">
    <property type="entry name" value="Uracil-DNA_glycosylase-like_sf"/>
</dbReference>
<dbReference type="Pfam" id="PF03167">
    <property type="entry name" value="UDG"/>
    <property type="match status" value="1"/>
</dbReference>
<dbReference type="SMART" id="SM00987">
    <property type="entry name" value="UreE_C"/>
    <property type="match status" value="1"/>
</dbReference>
<accession>A0A381JCN2</accession>
<dbReference type="AlphaFoldDB" id="A0A381JCN2"/>
<dbReference type="SMART" id="SM00986">
    <property type="entry name" value="UDG"/>
    <property type="match status" value="1"/>
</dbReference>